<sequence>MNQKAQNPAREPHEEARGPWPFVTLRRYHRAGRPLLWLARDHRKGLFRERRALEHTRAAPWHTARYNWIMGLIFCIGSFLFMLGSVLALFPALTKGLPDWAANVTFFAGSIPFTTAAYLQLFQAANADETYTSGAKRPNLFGWDPKSVGWISAATQFVGTVAFNFNTFDAIKAPSGWLMQNTVIWLPGMIGSVLFLVSAYLAYIETSHAHDIRPRREIAWWIVAINLLGCIAFMIASTVAYVPHGTDPQWALDASNANLWFGAFCFFVAAALSMVEARHAAH</sequence>
<evidence type="ECO:0000313" key="4">
    <source>
        <dbReference type="Proteomes" id="UP000191135"/>
    </source>
</evidence>
<dbReference type="RefSeq" id="WP_155122077.1">
    <property type="nucleotide sequence ID" value="NZ_AQWH01000001.1"/>
</dbReference>
<feature type="transmembrane region" description="Helical" evidence="1">
    <location>
        <begin position="218"/>
        <end position="242"/>
    </location>
</feature>
<feature type="domain" description="YrhK" evidence="2">
    <location>
        <begin position="65"/>
        <end position="123"/>
    </location>
</feature>
<dbReference type="Proteomes" id="UP000191135">
    <property type="component" value="Chromosome"/>
</dbReference>
<name>A0A1U9Z102_9HYPH</name>
<evidence type="ECO:0000259" key="2">
    <source>
        <dbReference type="Pfam" id="PF14145"/>
    </source>
</evidence>
<keyword evidence="1" id="KW-1133">Transmembrane helix</keyword>
<organism evidence="3 4">
    <name type="scientific">Martelella mediterranea DSM 17316</name>
    <dbReference type="NCBI Taxonomy" id="1122214"/>
    <lineage>
        <taxon>Bacteria</taxon>
        <taxon>Pseudomonadati</taxon>
        <taxon>Pseudomonadota</taxon>
        <taxon>Alphaproteobacteria</taxon>
        <taxon>Hyphomicrobiales</taxon>
        <taxon>Aurantimonadaceae</taxon>
        <taxon>Martelella</taxon>
    </lineage>
</organism>
<feature type="transmembrane region" description="Helical" evidence="1">
    <location>
        <begin position="100"/>
        <end position="121"/>
    </location>
</feature>
<gene>
    <name evidence="3" type="ORF">Mame_02038</name>
</gene>
<dbReference type="Pfam" id="PF14145">
    <property type="entry name" value="YrhK"/>
    <property type="match status" value="1"/>
</dbReference>
<feature type="transmembrane region" description="Helical" evidence="1">
    <location>
        <begin position="184"/>
        <end position="206"/>
    </location>
</feature>
<dbReference type="InterPro" id="IPR025424">
    <property type="entry name" value="YrhK_domain"/>
</dbReference>
<keyword evidence="1" id="KW-0812">Transmembrane</keyword>
<evidence type="ECO:0000313" key="3">
    <source>
        <dbReference type="EMBL" id="AQZ51376.1"/>
    </source>
</evidence>
<dbReference type="OrthoDB" id="244933at2"/>
<accession>A0A1U9Z102</accession>
<feature type="transmembrane region" description="Helical" evidence="1">
    <location>
        <begin position="68"/>
        <end position="93"/>
    </location>
</feature>
<proteinExistence type="predicted"/>
<feature type="transmembrane region" description="Helical" evidence="1">
    <location>
        <begin position="257"/>
        <end position="275"/>
    </location>
</feature>
<dbReference type="STRING" id="1122214.Mame_02038"/>
<dbReference type="eggNOG" id="ENOG5030Y0T">
    <property type="taxonomic scope" value="Bacteria"/>
</dbReference>
<reference evidence="3 4" key="1">
    <citation type="submission" date="2017-03" db="EMBL/GenBank/DDBJ databases">
        <title>Foreign affairs: Plasmid Transfer between Roseobacters and Rhizobia.</title>
        <authorList>
            <person name="Bartling P."/>
            <person name="Bunk B."/>
            <person name="Overmann J."/>
            <person name="Brinkmann H."/>
            <person name="Petersen J."/>
        </authorList>
    </citation>
    <scope>NUCLEOTIDE SEQUENCE [LARGE SCALE GENOMIC DNA]</scope>
    <source>
        <strain evidence="3 4">MACL11</strain>
    </source>
</reference>
<dbReference type="KEGG" id="mmed:Mame_02038"/>
<protein>
    <recommendedName>
        <fullName evidence="2">YrhK domain-containing protein</fullName>
    </recommendedName>
</protein>
<dbReference type="EMBL" id="CP020330">
    <property type="protein sequence ID" value="AQZ51376.1"/>
    <property type="molecule type" value="Genomic_DNA"/>
</dbReference>
<dbReference type="AlphaFoldDB" id="A0A1U9Z102"/>
<keyword evidence="1" id="KW-0472">Membrane</keyword>
<keyword evidence="4" id="KW-1185">Reference proteome</keyword>
<evidence type="ECO:0000256" key="1">
    <source>
        <dbReference type="SAM" id="Phobius"/>
    </source>
</evidence>